<feature type="compositionally biased region" description="Basic and acidic residues" evidence="1">
    <location>
        <begin position="1296"/>
        <end position="1306"/>
    </location>
</feature>
<feature type="compositionally biased region" description="Basic and acidic residues" evidence="1">
    <location>
        <begin position="859"/>
        <end position="876"/>
    </location>
</feature>
<gene>
    <name evidence="4" type="ORF">ODALV1_LOCUS15262</name>
</gene>
<feature type="compositionally biased region" description="Basic and acidic residues" evidence="1">
    <location>
        <begin position="1931"/>
        <end position="1942"/>
    </location>
</feature>
<feature type="region of interest" description="Disordered" evidence="1">
    <location>
        <begin position="1931"/>
        <end position="1968"/>
    </location>
</feature>
<evidence type="ECO:0000313" key="5">
    <source>
        <dbReference type="Proteomes" id="UP001642540"/>
    </source>
</evidence>
<feature type="region of interest" description="Disordered" evidence="1">
    <location>
        <begin position="78"/>
        <end position="109"/>
    </location>
</feature>
<feature type="region of interest" description="Disordered" evidence="1">
    <location>
        <begin position="1757"/>
        <end position="1789"/>
    </location>
</feature>
<feature type="compositionally biased region" description="Basic and acidic residues" evidence="1">
    <location>
        <begin position="644"/>
        <end position="693"/>
    </location>
</feature>
<feature type="compositionally biased region" description="Basic and acidic residues" evidence="1">
    <location>
        <begin position="1418"/>
        <end position="1436"/>
    </location>
</feature>
<feature type="compositionally biased region" description="Basic and acidic residues" evidence="1">
    <location>
        <begin position="1088"/>
        <end position="1109"/>
    </location>
</feature>
<feature type="compositionally biased region" description="Low complexity" evidence="1">
    <location>
        <begin position="2038"/>
        <end position="2052"/>
    </location>
</feature>
<feature type="compositionally biased region" description="Basic and acidic residues" evidence="1">
    <location>
        <begin position="727"/>
        <end position="814"/>
    </location>
</feature>
<feature type="compositionally biased region" description="Basic and acidic residues" evidence="1">
    <location>
        <begin position="707"/>
        <end position="716"/>
    </location>
</feature>
<feature type="region of interest" description="Disordered" evidence="1">
    <location>
        <begin position="272"/>
        <end position="291"/>
    </location>
</feature>
<feature type="compositionally biased region" description="Polar residues" evidence="1">
    <location>
        <begin position="1482"/>
        <end position="1495"/>
    </location>
</feature>
<feature type="region of interest" description="Disordered" evidence="1">
    <location>
        <begin position="630"/>
        <end position="980"/>
    </location>
</feature>
<feature type="region of interest" description="Disordered" evidence="1">
    <location>
        <begin position="501"/>
        <end position="618"/>
    </location>
</feature>
<keyword evidence="5" id="KW-1185">Reference proteome</keyword>
<feature type="compositionally biased region" description="Basic and acidic residues" evidence="1">
    <location>
        <begin position="1262"/>
        <end position="1272"/>
    </location>
</feature>
<feature type="compositionally biased region" description="Low complexity" evidence="1">
    <location>
        <begin position="1770"/>
        <end position="1783"/>
    </location>
</feature>
<feature type="region of interest" description="Disordered" evidence="1">
    <location>
        <begin position="305"/>
        <end position="371"/>
    </location>
</feature>
<keyword evidence="2" id="KW-0812">Transmembrane</keyword>
<feature type="compositionally biased region" description="Basic and acidic residues" evidence="1">
    <location>
        <begin position="1366"/>
        <end position="1377"/>
    </location>
</feature>
<feature type="region of interest" description="Disordered" evidence="1">
    <location>
        <begin position="1058"/>
        <end position="1531"/>
    </location>
</feature>
<dbReference type="CDD" id="cd00136">
    <property type="entry name" value="PDZ_canonical"/>
    <property type="match status" value="1"/>
</dbReference>
<dbReference type="Gene3D" id="2.30.42.10">
    <property type="match status" value="1"/>
</dbReference>
<dbReference type="InterPro" id="IPR036034">
    <property type="entry name" value="PDZ_sf"/>
</dbReference>
<feature type="compositionally biased region" description="Basic and acidic residues" evidence="1">
    <location>
        <begin position="574"/>
        <end position="602"/>
    </location>
</feature>
<feature type="compositionally biased region" description="Basic and acidic residues" evidence="1">
    <location>
        <begin position="1318"/>
        <end position="1328"/>
    </location>
</feature>
<feature type="compositionally biased region" description="Low complexity" evidence="1">
    <location>
        <begin position="351"/>
        <end position="362"/>
    </location>
</feature>
<dbReference type="SMART" id="SM00228">
    <property type="entry name" value="PDZ"/>
    <property type="match status" value="1"/>
</dbReference>
<feature type="compositionally biased region" description="Low complexity" evidence="1">
    <location>
        <begin position="717"/>
        <end position="726"/>
    </location>
</feature>
<evidence type="ECO:0000256" key="2">
    <source>
        <dbReference type="SAM" id="Phobius"/>
    </source>
</evidence>
<feature type="region of interest" description="Disordered" evidence="1">
    <location>
        <begin position="1979"/>
        <end position="1998"/>
    </location>
</feature>
<keyword evidence="2" id="KW-0472">Membrane</keyword>
<protein>
    <recommendedName>
        <fullName evidence="3">PDZ domain-containing protein</fullName>
    </recommendedName>
</protein>
<feature type="compositionally biased region" description="Polar residues" evidence="1">
    <location>
        <begin position="603"/>
        <end position="613"/>
    </location>
</feature>
<feature type="domain" description="PDZ" evidence="3">
    <location>
        <begin position="137"/>
        <end position="202"/>
    </location>
</feature>
<sequence>MDDCGYSVGSLVGAIIGTFFATLVIIAVCYLVWEWERKRRTKRSGLHNLVIVEDGGGTRGGGDGKAYSYDNPGFIDESSEAKKSQQGGGLDAKFNGAGKPASQQNGSKKAPWGPLSFLFKSRTALDDSVIEEPQRYNVALRGHDFTGLGFNICGNMRDGIFVKDIMQRGPAAETKQILAGDQITGMTVSFKQMVLEDAITLLSYASPYEVNLEMLRLSEKSLPHKGIFVSSPAHPSASSGQSNTLERVCHPFFKSQSIDDLRKVGKEHLDLQVDRKKKQANGVHAKTSGTGGTIEIPTVVVVGNNENRSSSSSSKATSAVKMPKLPKMNFSFGSSTPSPKPSKAPEAHQKSASSSSSAQIQIPMPDEIDGPKGAIVSVTKPEIVPRTKVKSSHVQKSISDDMELVEAISPAIDQMTADFEKSKKDLKGSIQINEPSISIPSSSSSAVLDIQPVEINMTGQPTVQVETSNPNMSTKLPDAKMEMELPSAQVDVRAPSMIMMPSVTMSGSSSNKEKEKDGKKKEKSEKSSKLKSPTLDIDLTPPDLSLKGGIEFGEGESGDKEDSAGLKKPQRGQKTKDKAEKSKEKEGKAGKAGKEPKEKDSSDQQQGESSTSGEKSKFFKFGIPVLPDIGLNFGFGGSKSSSAGEDKDKDKEKEKGKESKEKGSKEKESKEKASKEKESQGSDKSEREVKETEPSGLTLEASLPKVDVSKTVEVKSPELSLSLPTLELKKDDKKDKEPKDKHSKDKEPKEKSSKDKEPKEKSPKDKEPKEKHSKDKESKDKSPKSKDKGKEKEEKVAKEKPDQPESEDQQKEKSSSSGFHFNIKLPSFDKPLLKRKDSSSSSTGEPGAEPTVEASPDAALKEGKEAEAKSKSEKSPESSTPSKSKKKDKSEKKSSSRPTSPDGHRTTDDEADKSMDVVDSVPGEKSSKKRGSFQMPHIGIKLPKFGHSKQTYSFENAGENKDLKHSHGPTAESLLEETPSMKIEATGNTAEFRKMTPTPDEIQVPEVTVKMEQPQLEIPTVAVVKKGKDEVDSADVKVEVEAPKISLPSLAMQMPSAEVKVETEQKEVSVPVLSVPEVSVEMSTSKSTPDEEASKEMKEKESPKEKESKPSFVSKGLKGLRDLKDKVAHKLSHDHTQHDISTSSEDEGETGDVKASAAVTKEKVKKEKKSKESRDKSKEEKAREKEEKAKEKERIKAEKKLKKAELKKKLSTAHSSSSSSSSSSSDESDADDGTGAKGEKKEKKKSKTKDSKPAKEKKKKDKKGEKSDKKLSGIEVQAEIPGVELQGPEITASSAIEKHLTGHEAKLIPAKPPVVPRKSRDSLKDDAGKVSAGDEIAVSSKSKLKKSKSKGDTSTSSSSSSYESDSENRKDDKEGKPKKPKRTPKRKAPEIPSIPTTASVDVPDLVKITTSAQVISPPKEESKKSTDQNAEMRESTPSKTPESGRRSASYGDLSSLQTKTMGEGPLERAMSMDMAGDKENSNEPGSMQVGSSQEDLSVMPDSKTITHLSRNQQHHHGLRDSIASKSSTSSCETLKASPTSVVQVHPKEQHQQELVHVSSSSSEVSQNAPTTTISVSASSEQDPHSSTIQKMMNETLSVMNNIVHEMDSPSLVKSAMSSSGQTTIVKTSEPQVTISTSGTSLVEKSEAEKVARETVDEIMVKARESLISDMSVSVTSQEHDGPKVSVSTGDNNDNNTMLSDLTHSLSADMEGGADSFSIATVKIQGMDGDSDEPVSVRNITVTNIKNVPKQAIAVDNSAGTSGASSEQVEISSSTGTIITSGSSDPSKVAPLLREDSKARLLQTVADANNIKVAPATPLRKDSSLSSSSSSVDSSPDIRPDSVKPVFSIETGDAVVVSSSEGKTNGKTIEISSAELDGIMMSHAEFLQKQAAATTSTLDDSLEQPDSHLSAQLKDTFDNWVYVEQKNAALAHEHTCQHSHSDPEPSTSSSNDDDDGPYSRNGALSPTTYRMETEYKFETSEMRVTSSPIPPEDAHVKSQSTVYSTTMTLPQKTVTQITLGDPVVDAGGRIVSKITLDTSSQSQDDGSKGSSGSHAEVDLGKLPKLESLK</sequence>
<feature type="transmembrane region" description="Helical" evidence="2">
    <location>
        <begin position="6"/>
        <end position="33"/>
    </location>
</feature>
<dbReference type="InterPro" id="IPR001478">
    <property type="entry name" value="PDZ"/>
</dbReference>
<feature type="region of interest" description="Disordered" evidence="1">
    <location>
        <begin position="2033"/>
        <end position="2068"/>
    </location>
</feature>
<feature type="compositionally biased region" description="Basic and acidic residues" evidence="1">
    <location>
        <begin position="511"/>
        <end position="528"/>
    </location>
</feature>
<feature type="compositionally biased region" description="Low complexity" evidence="1">
    <location>
        <begin position="1068"/>
        <end position="1081"/>
    </location>
</feature>
<reference evidence="4 5" key="1">
    <citation type="submission" date="2024-08" db="EMBL/GenBank/DDBJ databases">
        <authorList>
            <person name="Cucini C."/>
            <person name="Frati F."/>
        </authorList>
    </citation>
    <scope>NUCLEOTIDE SEQUENCE [LARGE SCALE GENOMIC DNA]</scope>
</reference>
<organism evidence="4 5">
    <name type="scientific">Orchesella dallaii</name>
    <dbReference type="NCBI Taxonomy" id="48710"/>
    <lineage>
        <taxon>Eukaryota</taxon>
        <taxon>Metazoa</taxon>
        <taxon>Ecdysozoa</taxon>
        <taxon>Arthropoda</taxon>
        <taxon>Hexapoda</taxon>
        <taxon>Collembola</taxon>
        <taxon>Entomobryomorpha</taxon>
        <taxon>Entomobryoidea</taxon>
        <taxon>Orchesellidae</taxon>
        <taxon>Orchesellinae</taxon>
        <taxon>Orchesella</taxon>
    </lineage>
</organism>
<evidence type="ECO:0000259" key="3">
    <source>
        <dbReference type="PROSITE" id="PS50106"/>
    </source>
</evidence>
<comment type="caution">
    <text evidence="4">The sequence shown here is derived from an EMBL/GenBank/DDBJ whole genome shotgun (WGS) entry which is preliminary data.</text>
</comment>
<feature type="compositionally biased region" description="Low complexity" evidence="1">
    <location>
        <begin position="1215"/>
        <end position="1225"/>
    </location>
</feature>
<keyword evidence="2" id="KW-1133">Transmembrane helix</keyword>
<feature type="compositionally biased region" description="Basic and acidic residues" evidence="1">
    <location>
        <begin position="1119"/>
        <end position="1138"/>
    </location>
</feature>
<accession>A0ABP1R0T8</accession>
<feature type="compositionally biased region" description="Basic and acidic residues" evidence="1">
    <location>
        <begin position="1160"/>
        <end position="1208"/>
    </location>
</feature>
<feature type="region of interest" description="Disordered" evidence="1">
    <location>
        <begin position="1671"/>
        <end position="1695"/>
    </location>
</feature>
<feature type="region of interest" description="Disordered" evidence="1">
    <location>
        <begin position="1817"/>
        <end position="1843"/>
    </location>
</feature>
<feature type="compositionally biased region" description="Polar residues" evidence="1">
    <location>
        <begin position="1757"/>
        <end position="1769"/>
    </location>
</feature>
<feature type="compositionally biased region" description="Basic and acidic residues" evidence="1">
    <location>
        <begin position="902"/>
        <end position="916"/>
    </location>
</feature>
<dbReference type="SUPFAM" id="SSF50156">
    <property type="entry name" value="PDZ domain-like"/>
    <property type="match status" value="1"/>
</dbReference>
<evidence type="ECO:0000313" key="4">
    <source>
        <dbReference type="EMBL" id="CAL8111686.1"/>
    </source>
</evidence>
<dbReference type="Proteomes" id="UP001642540">
    <property type="component" value="Unassembled WGS sequence"/>
</dbReference>
<dbReference type="PROSITE" id="PS50106">
    <property type="entry name" value="PDZ"/>
    <property type="match status" value="1"/>
</dbReference>
<feature type="compositionally biased region" description="Basic and acidic residues" evidence="1">
    <location>
        <begin position="2054"/>
        <end position="2068"/>
    </location>
</feature>
<name>A0ABP1R0T8_9HEXA</name>
<feature type="compositionally biased region" description="Low complexity" evidence="1">
    <location>
        <begin position="1352"/>
        <end position="1363"/>
    </location>
</feature>
<dbReference type="EMBL" id="CAXLJM020000046">
    <property type="protein sequence ID" value="CAL8111686.1"/>
    <property type="molecule type" value="Genomic_DNA"/>
</dbReference>
<evidence type="ECO:0000256" key="1">
    <source>
        <dbReference type="SAM" id="MobiDB-lite"/>
    </source>
</evidence>
<feature type="compositionally biased region" description="Polar residues" evidence="1">
    <location>
        <begin position="1685"/>
        <end position="1695"/>
    </location>
</feature>
<proteinExistence type="predicted"/>
<feature type="compositionally biased region" description="Low complexity" evidence="1">
    <location>
        <begin position="1823"/>
        <end position="1834"/>
    </location>
</feature>